<keyword evidence="3" id="KW-1185">Reference proteome</keyword>
<reference evidence="2 3" key="1">
    <citation type="journal article" date="2018" name="IMA Fungus">
        <title>IMA Genome-F 9: Draft genome sequence of Annulohypoxylon stygium, Aspergillus mulundensis, Berkeleyomyces basicola (syn. Thielaviopsis basicola), Ceratocystis smalleyi, two Cercospora beticola strains, Coleophoma cylindrospora, Fusarium fracticaudum, Phialophora cf. hyalina, and Morchella septimelata.</title>
        <authorList>
            <person name="Wingfield B.D."/>
            <person name="Bills G.F."/>
            <person name="Dong Y."/>
            <person name="Huang W."/>
            <person name="Nel W.J."/>
            <person name="Swalarsk-Parry B.S."/>
            <person name="Vaghefi N."/>
            <person name="Wilken P.M."/>
            <person name="An Z."/>
            <person name="de Beer Z.W."/>
            <person name="De Vos L."/>
            <person name="Chen L."/>
            <person name="Duong T.A."/>
            <person name="Gao Y."/>
            <person name="Hammerbacher A."/>
            <person name="Kikkert J.R."/>
            <person name="Li Y."/>
            <person name="Li H."/>
            <person name="Li K."/>
            <person name="Li Q."/>
            <person name="Liu X."/>
            <person name="Ma X."/>
            <person name="Naidoo K."/>
            <person name="Pethybridge S.J."/>
            <person name="Sun J."/>
            <person name="Steenkamp E.T."/>
            <person name="van der Nest M.A."/>
            <person name="van Wyk S."/>
            <person name="Wingfield M.J."/>
            <person name="Xiong C."/>
            <person name="Yue Q."/>
            <person name="Zhang X."/>
        </authorList>
    </citation>
    <scope>NUCLEOTIDE SEQUENCE [LARGE SCALE GENOMIC DNA]</scope>
    <source>
        <strain evidence="2 3">BP6252</strain>
    </source>
</reference>
<sequence length="186" mass="20857">MRADRQFLRHETCIMPDVRRPAGMIAMELLEKSRSEANWWQNFDWYLKSLRALAGHECGLALAHIINCVPLRSTTAMVQERARKAMARLQTGKASSLTRSSACRISVWGPLDPVVIVNSCRTKHADHFRESQLSIRFRDLLPLRACLRPATASAGPRGGELSRPVRGRGEAYESTQPRSFSLPTTG</sequence>
<evidence type="ECO:0000313" key="3">
    <source>
        <dbReference type="Proteomes" id="UP000256645"/>
    </source>
</evidence>
<feature type="region of interest" description="Disordered" evidence="1">
    <location>
        <begin position="151"/>
        <end position="186"/>
    </location>
</feature>
<dbReference type="Proteomes" id="UP000256645">
    <property type="component" value="Unassembled WGS sequence"/>
</dbReference>
<evidence type="ECO:0000256" key="1">
    <source>
        <dbReference type="SAM" id="MobiDB-lite"/>
    </source>
</evidence>
<dbReference type="EMBL" id="PDLM01000015">
    <property type="protein sequence ID" value="RDW60760.1"/>
    <property type="molecule type" value="Genomic_DNA"/>
</dbReference>
<protein>
    <submittedName>
        <fullName evidence="2">Uncharacterized protein</fullName>
    </submittedName>
</protein>
<evidence type="ECO:0000313" key="2">
    <source>
        <dbReference type="EMBL" id="RDW60760.1"/>
    </source>
</evidence>
<proteinExistence type="predicted"/>
<feature type="compositionally biased region" description="Polar residues" evidence="1">
    <location>
        <begin position="173"/>
        <end position="186"/>
    </location>
</feature>
<name>A0A3D8QGF6_9HELO</name>
<gene>
    <name evidence="2" type="ORF">BP6252_12143</name>
</gene>
<comment type="caution">
    <text evidence="2">The sequence shown here is derived from an EMBL/GenBank/DDBJ whole genome shotgun (WGS) entry which is preliminary data.</text>
</comment>
<dbReference type="AlphaFoldDB" id="A0A3D8QGF6"/>
<accession>A0A3D8QGF6</accession>
<organism evidence="2 3">
    <name type="scientific">Coleophoma cylindrospora</name>
    <dbReference type="NCBI Taxonomy" id="1849047"/>
    <lineage>
        <taxon>Eukaryota</taxon>
        <taxon>Fungi</taxon>
        <taxon>Dikarya</taxon>
        <taxon>Ascomycota</taxon>
        <taxon>Pezizomycotina</taxon>
        <taxon>Leotiomycetes</taxon>
        <taxon>Helotiales</taxon>
        <taxon>Dermateaceae</taxon>
        <taxon>Coleophoma</taxon>
    </lineage>
</organism>